<evidence type="ECO:0000313" key="2">
    <source>
        <dbReference type="Proteomes" id="UP000001068"/>
    </source>
</evidence>
<dbReference type="AlphaFoldDB" id="E8RA22"/>
<reference evidence="1 2" key="2">
    <citation type="journal article" date="2011" name="Stand. Genomic Sci.">
        <title>Complete genome sequence of Desulfurococcus mucosus type strain (O7/1).</title>
        <authorList>
            <person name="Wirth R."/>
            <person name="Chertkov O."/>
            <person name="Held B."/>
            <person name="Lapidus A."/>
            <person name="Nolan M."/>
            <person name="Lucas S."/>
            <person name="Hammon N."/>
            <person name="Deshpande S."/>
            <person name="Cheng J.F."/>
            <person name="Tapia R."/>
            <person name="Han C."/>
            <person name="Goodwin L."/>
            <person name="Pitluck S."/>
            <person name="Liolios K."/>
            <person name="Ioanna P."/>
            <person name="Ivanova N."/>
            <person name="Mavromatis K."/>
            <person name="Mikhailova N."/>
            <person name="Pati A."/>
            <person name="Chen A."/>
            <person name="Palaniappan K."/>
            <person name="Land M."/>
            <person name="Hauser L."/>
            <person name="Chang Y.J."/>
            <person name="Jeffries C.D."/>
            <person name="Bilek Y."/>
            <person name="Hader T."/>
            <person name="Rohde M."/>
            <person name="Spring S."/>
            <person name="Sikorski J."/>
            <person name="Goker M."/>
            <person name="Woyke T."/>
            <person name="Bristow J."/>
            <person name="Eisen J.A."/>
            <person name="Markowitz V."/>
            <person name="Hugenholtz P."/>
            <person name="Kyrpides N.C."/>
            <person name="Klenk H.P."/>
        </authorList>
    </citation>
    <scope>NUCLEOTIDE SEQUENCE [LARGE SCALE GENOMIC DNA]</scope>
    <source>
        <strain evidence="2">ATCC 35584 / DSM 2162 / JCM 9187 / O7/1</strain>
    </source>
</reference>
<evidence type="ECO:0000313" key="1">
    <source>
        <dbReference type="EMBL" id="ADV65348.1"/>
    </source>
</evidence>
<dbReference type="RefSeq" id="WP_013562570.1">
    <property type="nucleotide sequence ID" value="NC_014961.1"/>
</dbReference>
<protein>
    <submittedName>
        <fullName evidence="1">Uncharacterized protein</fullName>
    </submittedName>
</protein>
<dbReference type="KEGG" id="dmu:Desmu_1046"/>
<dbReference type="STRING" id="765177.Desmu_1046"/>
<sequence length="111" mass="12251">MKDTSNIFVEIALEIGVEAADKLESGEPLEGSLAWRVMDLLASRHRHTVIYEDEEVDGGVECYVIAMEIDGGYVFYLAKKGDSSLCWMSSSGSEVSKNIRRLEALLDECTG</sequence>
<proteinExistence type="predicted"/>
<organism evidence="1 2">
    <name type="scientific">Desulfurococcus mucosus (strain ATCC 35584 / DSM 2162 / JCM 9187 / O7/1)</name>
    <dbReference type="NCBI Taxonomy" id="765177"/>
    <lineage>
        <taxon>Archaea</taxon>
        <taxon>Thermoproteota</taxon>
        <taxon>Thermoprotei</taxon>
        <taxon>Desulfurococcales</taxon>
        <taxon>Desulfurococcaceae</taxon>
        <taxon>Desulfurococcus</taxon>
    </lineage>
</organism>
<dbReference type="Proteomes" id="UP000001068">
    <property type="component" value="Chromosome"/>
</dbReference>
<dbReference type="eggNOG" id="arCOG08853">
    <property type="taxonomic scope" value="Archaea"/>
</dbReference>
<dbReference type="OrthoDB" id="378588at2157"/>
<gene>
    <name evidence="1" type="ordered locus">Desmu_1046</name>
</gene>
<dbReference type="HOGENOM" id="CLU_2127727_0_0_2"/>
<dbReference type="EMBL" id="CP002363">
    <property type="protein sequence ID" value="ADV65348.1"/>
    <property type="molecule type" value="Genomic_DNA"/>
</dbReference>
<name>E8RA22_DESM0</name>
<dbReference type="GeneID" id="10153751"/>
<accession>E8RA22</accession>
<keyword evidence="2" id="KW-1185">Reference proteome</keyword>
<reference evidence="2" key="1">
    <citation type="submission" date="2010-11" db="EMBL/GenBank/DDBJ databases">
        <title>The complete genome of Desulfurococcus mucosus DSM 2162.</title>
        <authorList>
            <consortium name="US DOE Joint Genome Institute (JGI-PGF)"/>
            <person name="Lucas S."/>
            <person name="Copeland A."/>
            <person name="Lapidus A."/>
            <person name="Bruce D."/>
            <person name="Goodwin L."/>
            <person name="Pitluck S."/>
            <person name="Kyrpides N."/>
            <person name="Mavromatis K."/>
            <person name="Pagani I."/>
            <person name="Ivanova N."/>
            <person name="Ovchinnikova G."/>
            <person name="Chertkov O."/>
            <person name="Held B."/>
            <person name="Brettin T."/>
            <person name="Detter J.C."/>
            <person name="Tapia R."/>
            <person name="Han C."/>
            <person name="Land M."/>
            <person name="Hauser L."/>
            <person name="Markowitz V."/>
            <person name="Cheng J.-F."/>
            <person name="Hugenholtz P."/>
            <person name="Woyke T."/>
            <person name="Wu D."/>
            <person name="Wirth R."/>
            <person name="Bilek Y."/>
            <person name="Hader T."/>
            <person name="Klenk H.-P."/>
            <person name="Eisen J.A."/>
        </authorList>
    </citation>
    <scope>NUCLEOTIDE SEQUENCE [LARGE SCALE GENOMIC DNA]</scope>
    <source>
        <strain evidence="2">ATCC 35584 / DSM 2162 / JCM 9187 / O7/1</strain>
    </source>
</reference>